<keyword evidence="2" id="KW-0732">Signal</keyword>
<accession>A0A2Z3GKZ9</accession>
<feature type="signal peptide" evidence="2">
    <location>
        <begin position="1"/>
        <end position="20"/>
    </location>
</feature>
<name>A0A2Z3GKZ9_9BACT</name>
<feature type="chain" id="PRO_5016380321" description="Secretion system C-terminal sorting domain-containing protein" evidence="2">
    <location>
        <begin position="21"/>
        <end position="130"/>
    </location>
</feature>
<gene>
    <name evidence="4" type="ORF">DDQ68_17905</name>
</gene>
<dbReference type="InterPro" id="IPR026444">
    <property type="entry name" value="Secre_tail"/>
</dbReference>
<dbReference type="Proteomes" id="UP000245999">
    <property type="component" value="Chromosome"/>
</dbReference>
<dbReference type="RefSeq" id="WP_109657528.1">
    <property type="nucleotide sequence ID" value="NZ_CP029145.1"/>
</dbReference>
<evidence type="ECO:0000313" key="4">
    <source>
        <dbReference type="EMBL" id="AWM34493.1"/>
    </source>
</evidence>
<dbReference type="AlphaFoldDB" id="A0A2Z3GKZ9"/>
<organism evidence="4 5">
    <name type="scientific">Hymenobacter nivis</name>
    <dbReference type="NCBI Taxonomy" id="1850093"/>
    <lineage>
        <taxon>Bacteria</taxon>
        <taxon>Pseudomonadati</taxon>
        <taxon>Bacteroidota</taxon>
        <taxon>Cytophagia</taxon>
        <taxon>Cytophagales</taxon>
        <taxon>Hymenobacteraceae</taxon>
        <taxon>Hymenobacter</taxon>
    </lineage>
</organism>
<evidence type="ECO:0000256" key="2">
    <source>
        <dbReference type="SAM" id="SignalP"/>
    </source>
</evidence>
<dbReference type="OrthoDB" id="2985529at2"/>
<feature type="compositionally biased region" description="Polar residues" evidence="1">
    <location>
        <begin position="30"/>
        <end position="43"/>
    </location>
</feature>
<feature type="region of interest" description="Disordered" evidence="1">
    <location>
        <begin position="24"/>
        <end position="48"/>
    </location>
</feature>
<evidence type="ECO:0000256" key="1">
    <source>
        <dbReference type="SAM" id="MobiDB-lite"/>
    </source>
</evidence>
<evidence type="ECO:0000259" key="3">
    <source>
        <dbReference type="Pfam" id="PF18962"/>
    </source>
</evidence>
<sequence>MMPRLLVFSLLLALATGGLASGFAPPTLPQPSEAQRTTMQQTRPGPDDKTLAVYPNPSTGIVHLTINGQEGRRVELQVLNVIGSVVYHETMTDLNDRATKVLDLSRFANGLYYVKLEGNGANQMCKLVIR</sequence>
<evidence type="ECO:0000313" key="5">
    <source>
        <dbReference type="Proteomes" id="UP000245999"/>
    </source>
</evidence>
<feature type="domain" description="Secretion system C-terminal sorting" evidence="3">
    <location>
        <begin position="53"/>
        <end position="129"/>
    </location>
</feature>
<reference evidence="5" key="1">
    <citation type="submission" date="2018-04" db="EMBL/GenBank/DDBJ databases">
        <title>Complete genome of Antarctic heterotrophic bacterium Hymenobacter nivis.</title>
        <authorList>
            <person name="Terashima M."/>
        </authorList>
    </citation>
    <scope>NUCLEOTIDE SEQUENCE [LARGE SCALE GENOMIC DNA]</scope>
    <source>
        <strain evidence="5">NBRC 111535</strain>
    </source>
</reference>
<protein>
    <recommendedName>
        <fullName evidence="3">Secretion system C-terminal sorting domain-containing protein</fullName>
    </recommendedName>
</protein>
<proteinExistence type="predicted"/>
<dbReference type="EMBL" id="CP029145">
    <property type="protein sequence ID" value="AWM34493.1"/>
    <property type="molecule type" value="Genomic_DNA"/>
</dbReference>
<keyword evidence="5" id="KW-1185">Reference proteome</keyword>
<dbReference type="Pfam" id="PF18962">
    <property type="entry name" value="Por_Secre_tail"/>
    <property type="match status" value="1"/>
</dbReference>
<dbReference type="KEGG" id="hnv:DDQ68_17905"/>
<dbReference type="NCBIfam" id="TIGR04183">
    <property type="entry name" value="Por_Secre_tail"/>
    <property type="match status" value="1"/>
</dbReference>